<reference evidence="3" key="1">
    <citation type="journal article" date="2017" name="BMC Genomics">
        <title>Gapless genome assembly of Colletotrichum higginsianum reveals chromosome structure and association of transposable elements with secondary metabolite gene clusters.</title>
        <authorList>
            <person name="Dallery J.-F."/>
            <person name="Lapalu N."/>
            <person name="Zampounis A."/>
            <person name="Pigne S."/>
            <person name="Luyten I."/>
            <person name="Amselem J."/>
            <person name="Wittenberg A.H.J."/>
            <person name="Zhou S."/>
            <person name="de Queiroz M.V."/>
            <person name="Robin G.P."/>
            <person name="Auger A."/>
            <person name="Hainaut M."/>
            <person name="Henrissat B."/>
            <person name="Kim K.-T."/>
            <person name="Lee Y.-H."/>
            <person name="Lespinet O."/>
            <person name="Schwartz D.C."/>
            <person name="Thon M.R."/>
            <person name="O'Connell R.J."/>
        </authorList>
    </citation>
    <scope>NUCLEOTIDE SEQUENCE [LARGE SCALE GENOMIC DNA]</scope>
    <source>
        <strain evidence="3">IMI 349063</strain>
    </source>
</reference>
<comment type="caution">
    <text evidence="2">The sequence shown here is derived from an EMBL/GenBank/DDBJ whole genome shotgun (WGS) entry which is preliminary data.</text>
</comment>
<dbReference type="Pfam" id="PF00623">
    <property type="entry name" value="RNA_pol_Rpb1_2"/>
    <property type="match status" value="1"/>
</dbReference>
<accession>A0A1B7XQI9</accession>
<dbReference type="VEuPathDB" id="FungiDB:CH63R_14604"/>
<name>A0A1B7XQI9_COLHI</name>
<evidence type="ECO:0000259" key="1">
    <source>
        <dbReference type="Pfam" id="PF00623"/>
    </source>
</evidence>
<sequence>MSTPVAGSLRLVATPQVDLPRDYVCISPELAESTVFCAHEKDEGGGCTGKYVERSLEEGDYVMLVRPPSLTWLSTQPMRVKFWDRPCIGIKPEAFAGFHGDYDGDEAHCYPLSSPESLWEASNWVVPELEQFARGRRMMKELGLQPDTLKLEDHSHFVEYTILSSRQLAEGEDGLYFGEESRNPKVYVNGMSKRYNDTSTEDTFVLESVRGTMDILRQQLSQSSTDEMTRNAKISSSCFYRPEDGNMCNQTRQGNVVLARGVGCDPGSPVNRAVMMLCSKAQQSALDAHRVGSKANTGFDFIADIFKPNVSTHDPEGLATFCMFDSRAEKKARDTA</sequence>
<dbReference type="AlphaFoldDB" id="A0A1B7XQI9"/>
<dbReference type="KEGG" id="chig:CH63R_14604"/>
<proteinExistence type="predicted"/>
<dbReference type="RefSeq" id="XP_018150550.1">
    <property type="nucleotide sequence ID" value="XM_018309578.1"/>
</dbReference>
<evidence type="ECO:0000313" key="2">
    <source>
        <dbReference type="EMBL" id="OBR02032.1"/>
    </source>
</evidence>
<dbReference type="InterPro" id="IPR000722">
    <property type="entry name" value="RNA_pol_asu"/>
</dbReference>
<dbReference type="GO" id="GO:0003899">
    <property type="term" value="F:DNA-directed RNA polymerase activity"/>
    <property type="evidence" value="ECO:0007669"/>
    <property type="project" value="InterPro"/>
</dbReference>
<feature type="domain" description="RNA polymerase alpha subunit" evidence="1">
    <location>
        <begin position="48"/>
        <end position="123"/>
    </location>
</feature>
<dbReference type="GeneID" id="28873685"/>
<dbReference type="SUPFAM" id="SSF64484">
    <property type="entry name" value="beta and beta-prime subunits of DNA dependent RNA-polymerase"/>
    <property type="match status" value="1"/>
</dbReference>
<dbReference type="Gene3D" id="2.40.40.20">
    <property type="match status" value="1"/>
</dbReference>
<gene>
    <name evidence="2" type="ORF">CH63R_14604</name>
</gene>
<dbReference type="EMBL" id="LTAN01000012">
    <property type="protein sequence ID" value="OBR02032.1"/>
    <property type="molecule type" value="Genomic_DNA"/>
</dbReference>
<keyword evidence="3" id="KW-1185">Reference proteome</keyword>
<dbReference type="Proteomes" id="UP000092177">
    <property type="component" value="Chromosome 12"/>
</dbReference>
<protein>
    <recommendedName>
        <fullName evidence="1">RNA polymerase alpha subunit domain-containing protein</fullName>
    </recommendedName>
</protein>
<evidence type="ECO:0000313" key="3">
    <source>
        <dbReference type="Proteomes" id="UP000092177"/>
    </source>
</evidence>
<organism evidence="2 3">
    <name type="scientific">Colletotrichum higginsianum (strain IMI 349063)</name>
    <name type="common">Crucifer anthracnose fungus</name>
    <dbReference type="NCBI Taxonomy" id="759273"/>
    <lineage>
        <taxon>Eukaryota</taxon>
        <taxon>Fungi</taxon>
        <taxon>Dikarya</taxon>
        <taxon>Ascomycota</taxon>
        <taxon>Pezizomycotina</taxon>
        <taxon>Sordariomycetes</taxon>
        <taxon>Hypocreomycetidae</taxon>
        <taxon>Glomerellales</taxon>
        <taxon>Glomerellaceae</taxon>
        <taxon>Colletotrichum</taxon>
        <taxon>Colletotrichum destructivum species complex</taxon>
    </lineage>
</organism>
<dbReference type="GO" id="GO:0003677">
    <property type="term" value="F:DNA binding"/>
    <property type="evidence" value="ECO:0007669"/>
    <property type="project" value="InterPro"/>
</dbReference>
<dbReference type="GO" id="GO:0006351">
    <property type="term" value="P:DNA-templated transcription"/>
    <property type="evidence" value="ECO:0007669"/>
    <property type="project" value="InterPro"/>
</dbReference>